<keyword evidence="3" id="KW-1185">Reference proteome</keyword>
<proteinExistence type="predicted"/>
<feature type="chain" id="PRO_5045557751" description="Lipoprotein" evidence="1">
    <location>
        <begin position="23"/>
        <end position="206"/>
    </location>
</feature>
<dbReference type="PROSITE" id="PS51257">
    <property type="entry name" value="PROKAR_LIPOPROTEIN"/>
    <property type="match status" value="1"/>
</dbReference>
<evidence type="ECO:0008006" key="4">
    <source>
        <dbReference type="Google" id="ProtNLM"/>
    </source>
</evidence>
<accession>A0ABQ6QT31</accession>
<keyword evidence="1" id="KW-0732">Signal</keyword>
<evidence type="ECO:0000313" key="2">
    <source>
        <dbReference type="EMBL" id="GMU07175.1"/>
    </source>
</evidence>
<sequence>MKKVLLALGSVVLMLGCGGTQAESEDLPPGVVEQRGIDCGAAGAPTSTNPVCDGSSRYAYCDLNNKVVTVNCPSGQTCSGGSCTGGTPPPAGTMTDSQPGPANGQCTITQTVGRSADGTQMTATCTVTCAKTATIGMYNRLYYSATGTGGAAVCVSPQKGAGNIKTQSVQCTAPYAAGTYFGMCFADVYVGGEGVASAPLTPHWVF</sequence>
<dbReference type="RefSeq" id="WP_338278057.1">
    <property type="nucleotide sequence ID" value="NZ_BTTX01000003.1"/>
</dbReference>
<feature type="signal peptide" evidence="1">
    <location>
        <begin position="1"/>
        <end position="22"/>
    </location>
</feature>
<organism evidence="2 3">
    <name type="scientific">Corallococcus caeni</name>
    <dbReference type="NCBI Taxonomy" id="3082388"/>
    <lineage>
        <taxon>Bacteria</taxon>
        <taxon>Pseudomonadati</taxon>
        <taxon>Myxococcota</taxon>
        <taxon>Myxococcia</taxon>
        <taxon>Myxococcales</taxon>
        <taxon>Cystobacterineae</taxon>
        <taxon>Myxococcaceae</taxon>
        <taxon>Corallococcus</taxon>
    </lineage>
</organism>
<comment type="caution">
    <text evidence="2">The sequence shown here is derived from an EMBL/GenBank/DDBJ whole genome shotgun (WGS) entry which is preliminary data.</text>
</comment>
<dbReference type="Proteomes" id="UP001342631">
    <property type="component" value="Unassembled WGS sequence"/>
</dbReference>
<reference evidence="2 3" key="1">
    <citation type="journal article" date="2024" name="Arch. Microbiol.">
        <title>Corallococcus caeni sp. nov., a novel myxobacterium isolated from activated sludge.</title>
        <authorList>
            <person name="Tomita S."/>
            <person name="Nakai R."/>
            <person name="Kuroda K."/>
            <person name="Kurashita H."/>
            <person name="Hatamoto M."/>
            <person name="Yamaguchi T."/>
            <person name="Narihiro T."/>
        </authorList>
    </citation>
    <scope>NUCLEOTIDE SEQUENCE [LARGE SCALE GENOMIC DNA]</scope>
    <source>
        <strain evidence="2 3">NO1</strain>
    </source>
</reference>
<evidence type="ECO:0000313" key="3">
    <source>
        <dbReference type="Proteomes" id="UP001342631"/>
    </source>
</evidence>
<protein>
    <recommendedName>
        <fullName evidence="4">Lipoprotein</fullName>
    </recommendedName>
</protein>
<evidence type="ECO:0000256" key="1">
    <source>
        <dbReference type="SAM" id="SignalP"/>
    </source>
</evidence>
<dbReference type="EMBL" id="BTTX01000003">
    <property type="protein sequence ID" value="GMU07175.1"/>
    <property type="molecule type" value="Genomic_DNA"/>
</dbReference>
<gene>
    <name evidence="2" type="ORF">ASNO1_34280</name>
</gene>
<name>A0ABQ6QT31_9BACT</name>